<feature type="compositionally biased region" description="Basic and acidic residues" evidence="1">
    <location>
        <begin position="122"/>
        <end position="135"/>
    </location>
</feature>
<dbReference type="EMBL" id="JABSTU010000010">
    <property type="protein sequence ID" value="KAH8019987.1"/>
    <property type="molecule type" value="Genomic_DNA"/>
</dbReference>
<reference evidence="2" key="2">
    <citation type="submission" date="2021-09" db="EMBL/GenBank/DDBJ databases">
        <authorList>
            <person name="Jia N."/>
            <person name="Wang J."/>
            <person name="Shi W."/>
            <person name="Du L."/>
            <person name="Sun Y."/>
            <person name="Zhan W."/>
            <person name="Jiang J."/>
            <person name="Wang Q."/>
            <person name="Zhang B."/>
            <person name="Ji P."/>
            <person name="Sakyi L.B."/>
            <person name="Cui X."/>
            <person name="Yuan T."/>
            <person name="Jiang B."/>
            <person name="Yang W."/>
            <person name="Lam T.T.-Y."/>
            <person name="Chang Q."/>
            <person name="Ding S."/>
            <person name="Wang X."/>
            <person name="Zhu J."/>
            <person name="Ruan X."/>
            <person name="Zhao L."/>
            <person name="Wei J."/>
            <person name="Que T."/>
            <person name="Du C."/>
            <person name="Cheng J."/>
            <person name="Dai P."/>
            <person name="Han X."/>
            <person name="Huang E."/>
            <person name="Gao Y."/>
            <person name="Liu J."/>
            <person name="Shao H."/>
            <person name="Ye R."/>
            <person name="Li L."/>
            <person name="Wei W."/>
            <person name="Wang X."/>
            <person name="Wang C."/>
            <person name="Huo Q."/>
            <person name="Li W."/>
            <person name="Guo W."/>
            <person name="Chen H."/>
            <person name="Chen S."/>
            <person name="Zhou L."/>
            <person name="Zhou L."/>
            <person name="Ni X."/>
            <person name="Tian J."/>
            <person name="Zhou Y."/>
            <person name="Sheng Y."/>
            <person name="Liu T."/>
            <person name="Pan Y."/>
            <person name="Xia L."/>
            <person name="Li J."/>
            <person name="Zhao F."/>
            <person name="Cao W."/>
        </authorList>
    </citation>
    <scope>NUCLEOTIDE SEQUENCE</scope>
    <source>
        <strain evidence="2">Rmic-2018</strain>
        <tissue evidence="2">Larvae</tissue>
    </source>
</reference>
<keyword evidence="3" id="KW-1185">Reference proteome</keyword>
<feature type="region of interest" description="Disordered" evidence="1">
    <location>
        <begin position="196"/>
        <end position="221"/>
    </location>
</feature>
<protein>
    <submittedName>
        <fullName evidence="2">Uncharacterized protein</fullName>
    </submittedName>
</protein>
<reference evidence="2" key="1">
    <citation type="journal article" date="2020" name="Cell">
        <title>Large-Scale Comparative Analyses of Tick Genomes Elucidate Their Genetic Diversity and Vector Capacities.</title>
        <authorList>
            <consortium name="Tick Genome and Microbiome Consortium (TIGMIC)"/>
            <person name="Jia N."/>
            <person name="Wang J."/>
            <person name="Shi W."/>
            <person name="Du L."/>
            <person name="Sun Y."/>
            <person name="Zhan W."/>
            <person name="Jiang J.F."/>
            <person name="Wang Q."/>
            <person name="Zhang B."/>
            <person name="Ji P."/>
            <person name="Bell-Sakyi L."/>
            <person name="Cui X.M."/>
            <person name="Yuan T.T."/>
            <person name="Jiang B.G."/>
            <person name="Yang W.F."/>
            <person name="Lam T.T."/>
            <person name="Chang Q.C."/>
            <person name="Ding S.J."/>
            <person name="Wang X.J."/>
            <person name="Zhu J.G."/>
            <person name="Ruan X.D."/>
            <person name="Zhao L."/>
            <person name="Wei J.T."/>
            <person name="Ye R.Z."/>
            <person name="Que T.C."/>
            <person name="Du C.H."/>
            <person name="Zhou Y.H."/>
            <person name="Cheng J.X."/>
            <person name="Dai P.F."/>
            <person name="Guo W.B."/>
            <person name="Han X.H."/>
            <person name="Huang E.J."/>
            <person name="Li L.F."/>
            <person name="Wei W."/>
            <person name="Gao Y.C."/>
            <person name="Liu J.Z."/>
            <person name="Shao H.Z."/>
            <person name="Wang X."/>
            <person name="Wang C.C."/>
            <person name="Yang T.C."/>
            <person name="Huo Q.B."/>
            <person name="Li W."/>
            <person name="Chen H.Y."/>
            <person name="Chen S.E."/>
            <person name="Zhou L.G."/>
            <person name="Ni X.B."/>
            <person name="Tian J.H."/>
            <person name="Sheng Y."/>
            <person name="Liu T."/>
            <person name="Pan Y.S."/>
            <person name="Xia L.Y."/>
            <person name="Li J."/>
            <person name="Zhao F."/>
            <person name="Cao W.C."/>
        </authorList>
    </citation>
    <scope>NUCLEOTIDE SEQUENCE</scope>
    <source>
        <strain evidence="2">Rmic-2018</strain>
    </source>
</reference>
<evidence type="ECO:0000313" key="2">
    <source>
        <dbReference type="EMBL" id="KAH8019987.1"/>
    </source>
</evidence>
<dbReference type="AlphaFoldDB" id="A0A9J6DDC8"/>
<evidence type="ECO:0000313" key="3">
    <source>
        <dbReference type="Proteomes" id="UP000821866"/>
    </source>
</evidence>
<proteinExistence type="predicted"/>
<evidence type="ECO:0000256" key="1">
    <source>
        <dbReference type="SAM" id="MobiDB-lite"/>
    </source>
</evidence>
<feature type="region of interest" description="Disordered" evidence="1">
    <location>
        <begin position="109"/>
        <end position="147"/>
    </location>
</feature>
<sequence length="241" mass="26974">MPSPYLFPSSVIPALAAASGPLTTGSAASGRICPYINLWAEFRDQKASKDSGDTEDEEDDDFVFKETGSNDGDLETREASDESDESDEEQACQETSWCRKAFQKPSADFRGVCDENEPLQEQQRETTKMEDDERGAGPSAGMKPQFFYSATRARRPRFVPLEDADEMFAQLDKGNLSDFGDTEDEEDDDFVFEETWSNDGVLETREASDESDESDEEQACQETSWCRKAFLEAVSRFQGSL</sequence>
<feature type="compositionally biased region" description="Acidic residues" evidence="1">
    <location>
        <begin position="81"/>
        <end position="91"/>
    </location>
</feature>
<feature type="compositionally biased region" description="Acidic residues" evidence="1">
    <location>
        <begin position="209"/>
        <end position="219"/>
    </location>
</feature>
<dbReference type="VEuPathDB" id="VectorBase:LOC119175939"/>
<name>A0A9J6DDC8_RHIMP</name>
<dbReference type="Proteomes" id="UP000821866">
    <property type="component" value="Chromosome 8"/>
</dbReference>
<gene>
    <name evidence="2" type="ORF">HPB51_023803</name>
</gene>
<feature type="region of interest" description="Disordered" evidence="1">
    <location>
        <begin position="45"/>
        <end position="97"/>
    </location>
</feature>
<comment type="caution">
    <text evidence="2">The sequence shown here is derived from an EMBL/GenBank/DDBJ whole genome shotgun (WGS) entry which is preliminary data.</text>
</comment>
<accession>A0A9J6DDC8</accession>
<organism evidence="2 3">
    <name type="scientific">Rhipicephalus microplus</name>
    <name type="common">Cattle tick</name>
    <name type="synonym">Boophilus microplus</name>
    <dbReference type="NCBI Taxonomy" id="6941"/>
    <lineage>
        <taxon>Eukaryota</taxon>
        <taxon>Metazoa</taxon>
        <taxon>Ecdysozoa</taxon>
        <taxon>Arthropoda</taxon>
        <taxon>Chelicerata</taxon>
        <taxon>Arachnida</taxon>
        <taxon>Acari</taxon>
        <taxon>Parasitiformes</taxon>
        <taxon>Ixodida</taxon>
        <taxon>Ixodoidea</taxon>
        <taxon>Ixodidae</taxon>
        <taxon>Rhipicephalinae</taxon>
        <taxon>Rhipicephalus</taxon>
        <taxon>Boophilus</taxon>
    </lineage>
</organism>